<dbReference type="PROSITE" id="PS50110">
    <property type="entry name" value="RESPONSE_REGULATORY"/>
    <property type="match status" value="1"/>
</dbReference>
<evidence type="ECO:0000259" key="2">
    <source>
        <dbReference type="PROSITE" id="PS50110"/>
    </source>
</evidence>
<evidence type="ECO:0000313" key="3">
    <source>
        <dbReference type="EMBL" id="TDP06564.1"/>
    </source>
</evidence>
<dbReference type="SUPFAM" id="SSF52172">
    <property type="entry name" value="CheY-like"/>
    <property type="match status" value="1"/>
</dbReference>
<dbReference type="EMBL" id="SNXE01000008">
    <property type="protein sequence ID" value="TDP06564.1"/>
    <property type="molecule type" value="Genomic_DNA"/>
</dbReference>
<proteinExistence type="predicted"/>
<dbReference type="InterPro" id="IPR001789">
    <property type="entry name" value="Sig_transdc_resp-reg_receiver"/>
</dbReference>
<dbReference type="InterPro" id="IPR052048">
    <property type="entry name" value="ST_Response_Regulator"/>
</dbReference>
<feature type="domain" description="Response regulatory" evidence="2">
    <location>
        <begin position="14"/>
        <end position="133"/>
    </location>
</feature>
<dbReference type="AlphaFoldDB" id="A0A4R6MYE4"/>
<dbReference type="PANTHER" id="PTHR43228">
    <property type="entry name" value="TWO-COMPONENT RESPONSE REGULATOR"/>
    <property type="match status" value="1"/>
</dbReference>
<protein>
    <submittedName>
        <fullName evidence="3">Tetratricopeptide repeat protein</fullName>
    </submittedName>
</protein>
<dbReference type="Gene3D" id="3.40.50.2300">
    <property type="match status" value="1"/>
</dbReference>
<keyword evidence="1" id="KW-0597">Phosphoprotein</keyword>
<keyword evidence="4" id="KW-1185">Reference proteome</keyword>
<evidence type="ECO:0000256" key="1">
    <source>
        <dbReference type="PROSITE-ProRule" id="PRU00169"/>
    </source>
</evidence>
<dbReference type="Pfam" id="PF00072">
    <property type="entry name" value="Response_reg"/>
    <property type="match status" value="1"/>
</dbReference>
<feature type="modified residue" description="4-aspartylphosphate" evidence="1">
    <location>
        <position position="64"/>
    </location>
</feature>
<dbReference type="InterPro" id="IPR011006">
    <property type="entry name" value="CheY-like_superfamily"/>
</dbReference>
<comment type="caution">
    <text evidence="3">The sequence shown here is derived from an EMBL/GenBank/DDBJ whole genome shotgun (WGS) entry which is preliminary data.</text>
</comment>
<name>A0A4R6MYE4_9BURK</name>
<dbReference type="OrthoDB" id="7298659at2"/>
<dbReference type="InterPro" id="IPR019734">
    <property type="entry name" value="TPR_rpt"/>
</dbReference>
<dbReference type="SMART" id="SM00028">
    <property type="entry name" value="TPR"/>
    <property type="match status" value="3"/>
</dbReference>
<organism evidence="3 4">
    <name type="scientific">Roseateles asaccharophilus</name>
    <dbReference type="NCBI Taxonomy" id="582607"/>
    <lineage>
        <taxon>Bacteria</taxon>
        <taxon>Pseudomonadati</taxon>
        <taxon>Pseudomonadota</taxon>
        <taxon>Betaproteobacteria</taxon>
        <taxon>Burkholderiales</taxon>
        <taxon>Sphaerotilaceae</taxon>
        <taxon>Roseateles</taxon>
    </lineage>
</organism>
<dbReference type="RefSeq" id="WP_133604653.1">
    <property type="nucleotide sequence ID" value="NZ_JAUFPJ010000009.1"/>
</dbReference>
<sequence length="546" mass="58945">MNTPRAVKPNSAMKVLVIDDQQQVRHIIRESLYRLGFKHVLMAGDAAEALRHLRSEPMDLVLSDYNLGDGPDGQQLLEAARGGRLLSPVAPWIFISANALRGDVLAAGDFLPDGYIIKPFTDQLLARYIEGLTARKQALAPLLLAADAQKWDEVLKEAEAFIKRGDALSSEGLKHKAQALMRLARFEEALACYGSALDLNSELAWARLGHAQAQRALGRPEAARAELERLTRAQPSFASAYDILLEITEEQGDAEAALNTARAVADLVPNAKRKTRLGGLALAAGETELAVKVLEQAVAKNRHAVNPGPQDSVLLAQALLDNGEPARAATLAAELGKRFAEQGPARLLAKALGAQAQQQLGNETAAAALMDEVAAALETEGTALDGPSKLLLARSALSTGHPDLGQQLIGEVARNHGDKPLLMASALRAAAGTPAEAECRKLIERASEEVAQAMTDLQRAKRSGELGQALEVGERILARSPQNFNVLIDLCTLHLIVMGRQTDEAVRQTHRDRARELLERLELHHPMHDRVAAARKFFRERVGGKA</sequence>
<dbReference type="Pfam" id="PF14559">
    <property type="entry name" value="TPR_19"/>
    <property type="match status" value="1"/>
</dbReference>
<accession>A0A4R6MYE4</accession>
<dbReference type="GO" id="GO:0000160">
    <property type="term" value="P:phosphorelay signal transduction system"/>
    <property type="evidence" value="ECO:0007669"/>
    <property type="project" value="InterPro"/>
</dbReference>
<dbReference type="SUPFAM" id="SSF48452">
    <property type="entry name" value="TPR-like"/>
    <property type="match status" value="1"/>
</dbReference>
<dbReference type="Gene3D" id="1.25.40.10">
    <property type="entry name" value="Tetratricopeptide repeat domain"/>
    <property type="match status" value="2"/>
</dbReference>
<reference evidence="3 4" key="1">
    <citation type="submission" date="2019-03" db="EMBL/GenBank/DDBJ databases">
        <title>Genomic Encyclopedia of Type Strains, Phase IV (KMG-IV): sequencing the most valuable type-strain genomes for metagenomic binning, comparative biology and taxonomic classification.</title>
        <authorList>
            <person name="Goeker M."/>
        </authorList>
    </citation>
    <scope>NUCLEOTIDE SEQUENCE [LARGE SCALE GENOMIC DNA]</scope>
    <source>
        <strain evidence="3 4">DSM 25082</strain>
    </source>
</reference>
<dbReference type="InterPro" id="IPR011990">
    <property type="entry name" value="TPR-like_helical_dom_sf"/>
</dbReference>
<dbReference type="SMART" id="SM00448">
    <property type="entry name" value="REC"/>
    <property type="match status" value="1"/>
</dbReference>
<gene>
    <name evidence="3" type="ORF">DFR39_10832</name>
</gene>
<evidence type="ECO:0000313" key="4">
    <source>
        <dbReference type="Proteomes" id="UP000295357"/>
    </source>
</evidence>
<dbReference type="PANTHER" id="PTHR43228:SF1">
    <property type="entry name" value="TWO-COMPONENT RESPONSE REGULATOR ARR22"/>
    <property type="match status" value="1"/>
</dbReference>
<dbReference type="Proteomes" id="UP000295357">
    <property type="component" value="Unassembled WGS sequence"/>
</dbReference>